<gene>
    <name evidence="2" type="ORF">BAZ10_00365</name>
</gene>
<dbReference type="RefSeq" id="WP_078770643.1">
    <property type="nucleotide sequence ID" value="NZ_CBCSBR010000056.1"/>
</dbReference>
<dbReference type="Proteomes" id="UP000190813">
    <property type="component" value="Unassembled WGS sequence"/>
</dbReference>
<evidence type="ECO:0000256" key="1">
    <source>
        <dbReference type="SAM" id="Phobius"/>
    </source>
</evidence>
<organism evidence="2 3">
    <name type="scientific">Elizabethkingia occulta</name>
    <dbReference type="NCBI Taxonomy" id="1867263"/>
    <lineage>
        <taxon>Bacteria</taxon>
        <taxon>Pseudomonadati</taxon>
        <taxon>Bacteroidota</taxon>
        <taxon>Flavobacteriia</taxon>
        <taxon>Flavobacteriales</taxon>
        <taxon>Weeksellaceae</taxon>
        <taxon>Elizabethkingia</taxon>
    </lineage>
</organism>
<name>A0A1T3MWS4_9FLAO</name>
<protein>
    <submittedName>
        <fullName evidence="2">Uncharacterized protein</fullName>
    </submittedName>
</protein>
<proteinExistence type="predicted"/>
<feature type="transmembrane region" description="Helical" evidence="1">
    <location>
        <begin position="7"/>
        <end position="28"/>
    </location>
</feature>
<keyword evidence="3" id="KW-1185">Reference proteome</keyword>
<reference evidence="2 3" key="1">
    <citation type="submission" date="2016-06" db="EMBL/GenBank/DDBJ databases">
        <title>Revisiting the taxonomy of the Elizabethkingia Genus based on Whole-Genome Sequencing, Optical Mapping, and MALDI-TOF.</title>
        <authorList>
            <person name="Nicholson A.C."/>
        </authorList>
    </citation>
    <scope>NUCLEOTIDE SEQUENCE [LARGE SCALE GENOMIC DNA]</scope>
    <source>
        <strain evidence="2 3">G4070</strain>
    </source>
</reference>
<comment type="caution">
    <text evidence="2">The sequence shown here is derived from an EMBL/GenBank/DDBJ whole genome shotgun (WGS) entry which is preliminary data.</text>
</comment>
<dbReference type="AlphaFoldDB" id="A0A1T3MWS4"/>
<evidence type="ECO:0000313" key="3">
    <source>
        <dbReference type="Proteomes" id="UP000190813"/>
    </source>
</evidence>
<keyword evidence="1" id="KW-0812">Transmembrane</keyword>
<sequence length="231" mass="26907">MKINPIFIFNILITLFLVIGVSVTVLVIRNGMNLYYITASLFSNLLLLFILYSINKGIPSSHKVMTNIEKNKDRLEFNESALIINSPIMQHRQVIEWHMIEAIYCLNTIPLDGIYHNFEYSIFLNQPAKTVKYSHLSWYNKLFATGSNSLEIKINDYRNIDFNKLHPAIEKYLLKEKIAPEYLQKKFGNDSLPKGLEKKSVKTFGLYKVYDRGKNTNNEKLKEYRVNTTKA</sequence>
<feature type="transmembrane region" description="Helical" evidence="1">
    <location>
        <begin position="34"/>
        <end position="54"/>
    </location>
</feature>
<accession>A0A1T3MWS4</accession>
<keyword evidence="1" id="KW-1133">Transmembrane helix</keyword>
<keyword evidence="1" id="KW-0472">Membrane</keyword>
<evidence type="ECO:0000313" key="2">
    <source>
        <dbReference type="EMBL" id="OPC69028.1"/>
    </source>
</evidence>
<dbReference type="EMBL" id="MAHX01000004">
    <property type="protein sequence ID" value="OPC69028.1"/>
    <property type="molecule type" value="Genomic_DNA"/>
</dbReference>